<dbReference type="Proteomes" id="UP000321805">
    <property type="component" value="Chromosome"/>
</dbReference>
<dbReference type="AlphaFoldDB" id="A0A5B8U7E4"/>
<evidence type="ECO:0000313" key="2">
    <source>
        <dbReference type="Proteomes" id="UP000321805"/>
    </source>
</evidence>
<gene>
    <name evidence="1" type="ORF">FSW04_16560</name>
</gene>
<sequence>MIDPVFRLVAPASALQGAPAGWAKELLSQGEMALAVDAGGLDGIDAVARALERPAVAVLRREPTGAATEATVREFAGGLALVWIAPAFGDTARTWARDRAPMTLLVEHDGALPDEERRRIERFVAILGRQAE</sequence>
<name>A0A5B8U7E4_9ACTN</name>
<reference evidence="1 2" key="1">
    <citation type="journal article" date="2018" name="J. Microbiol.">
        <title>Baekduia soli gen. nov., sp. nov., a novel bacterium isolated from the soil of Baekdu Mountain and proposal of a novel family name, Baekduiaceae fam. nov.</title>
        <authorList>
            <person name="An D.S."/>
            <person name="Siddiqi M.Z."/>
            <person name="Kim K.H."/>
            <person name="Yu H.S."/>
            <person name="Im W.T."/>
        </authorList>
    </citation>
    <scope>NUCLEOTIDE SEQUENCE [LARGE SCALE GENOMIC DNA]</scope>
    <source>
        <strain evidence="1 2">BR7-21</strain>
    </source>
</reference>
<organism evidence="1 2">
    <name type="scientific">Baekduia soli</name>
    <dbReference type="NCBI Taxonomy" id="496014"/>
    <lineage>
        <taxon>Bacteria</taxon>
        <taxon>Bacillati</taxon>
        <taxon>Actinomycetota</taxon>
        <taxon>Thermoleophilia</taxon>
        <taxon>Solirubrobacterales</taxon>
        <taxon>Baekduiaceae</taxon>
        <taxon>Baekduia</taxon>
    </lineage>
</organism>
<dbReference type="EMBL" id="CP042430">
    <property type="protein sequence ID" value="QEC49023.1"/>
    <property type="molecule type" value="Genomic_DNA"/>
</dbReference>
<accession>A0A5B8U7E4</accession>
<keyword evidence="2" id="KW-1185">Reference proteome</keyword>
<dbReference type="KEGG" id="bsol:FSW04_16560"/>
<proteinExistence type="predicted"/>
<protein>
    <submittedName>
        <fullName evidence="1">Uncharacterized protein</fullName>
    </submittedName>
</protein>
<dbReference type="RefSeq" id="WP_146921214.1">
    <property type="nucleotide sequence ID" value="NZ_CP042430.1"/>
</dbReference>
<evidence type="ECO:0000313" key="1">
    <source>
        <dbReference type="EMBL" id="QEC49023.1"/>
    </source>
</evidence>
<dbReference type="OrthoDB" id="5244338at2"/>